<comment type="similarity">
    <text evidence="1">Belongs to the multi antimicrobial extrusion (MATE) (TC 2.A.66.1) family.</text>
</comment>
<feature type="transmembrane region" description="Helical" evidence="2">
    <location>
        <begin position="126"/>
        <end position="151"/>
    </location>
</feature>
<feature type="transmembrane region" description="Helical" evidence="2">
    <location>
        <begin position="51"/>
        <end position="74"/>
    </location>
</feature>
<accession>W2LAJ9</accession>
<feature type="transmembrane region" description="Helical" evidence="2">
    <location>
        <begin position="94"/>
        <end position="114"/>
    </location>
</feature>
<dbReference type="OrthoDB" id="2126698at2759"/>
<keyword evidence="2" id="KW-0472">Membrane</keyword>
<proteinExistence type="inferred from homology"/>
<organism evidence="3">
    <name type="scientific">Phytophthora nicotianae</name>
    <name type="common">Potato buckeye rot agent</name>
    <name type="synonym">Phytophthora parasitica</name>
    <dbReference type="NCBI Taxonomy" id="4792"/>
    <lineage>
        <taxon>Eukaryota</taxon>
        <taxon>Sar</taxon>
        <taxon>Stramenopiles</taxon>
        <taxon>Oomycota</taxon>
        <taxon>Peronosporomycetes</taxon>
        <taxon>Peronosporales</taxon>
        <taxon>Peronosporaceae</taxon>
        <taxon>Phytophthora</taxon>
    </lineage>
</organism>
<name>W2LAJ9_PHYNI</name>
<keyword evidence="2" id="KW-1133">Transmembrane helix</keyword>
<keyword evidence="2" id="KW-0812">Transmembrane</keyword>
<dbReference type="EMBL" id="KI679518">
    <property type="protein sequence ID" value="ETL93789.1"/>
    <property type="molecule type" value="Genomic_DNA"/>
</dbReference>
<evidence type="ECO:0000256" key="2">
    <source>
        <dbReference type="SAM" id="Phobius"/>
    </source>
</evidence>
<sequence length="201" mass="22171">MSQRLSHYDKSIHSGSYVSIITPSLQSEQDLDPLDEPNPQPKDEAKILVKLVGPVMITTFLEFLPGFMSIILAGNMDSPQSQHYVDAATFSITILNMTSLSVGLGLASALDTLCSQAHGAKRYEKIGIYFQTGVIVLTVTLIPMLFVNAFTEPILKWLGQDAEVASYAGEFSRWMLPGVPCLFLYELTRKVLQAQNIMTPL</sequence>
<evidence type="ECO:0008006" key="4">
    <source>
        <dbReference type="Google" id="ProtNLM"/>
    </source>
</evidence>
<protein>
    <recommendedName>
        <fullName evidence="4">MATE efflux family protein</fullName>
    </recommendedName>
</protein>
<dbReference type="GO" id="GO:0015297">
    <property type="term" value="F:antiporter activity"/>
    <property type="evidence" value="ECO:0007669"/>
    <property type="project" value="InterPro"/>
</dbReference>
<dbReference type="GO" id="GO:0042910">
    <property type="term" value="F:xenobiotic transmembrane transporter activity"/>
    <property type="evidence" value="ECO:0007669"/>
    <property type="project" value="InterPro"/>
</dbReference>
<dbReference type="GO" id="GO:0016020">
    <property type="term" value="C:membrane"/>
    <property type="evidence" value="ECO:0007669"/>
    <property type="project" value="InterPro"/>
</dbReference>
<evidence type="ECO:0000256" key="1">
    <source>
        <dbReference type="ARBA" id="ARBA00010199"/>
    </source>
</evidence>
<dbReference type="AlphaFoldDB" id="W2LAJ9"/>
<evidence type="ECO:0000313" key="3">
    <source>
        <dbReference type="EMBL" id="ETL93789.1"/>
    </source>
</evidence>
<reference evidence="3" key="1">
    <citation type="submission" date="2013-11" db="EMBL/GenBank/DDBJ databases">
        <title>The Genome Sequence of Phytophthora parasitica CHvinca01.</title>
        <authorList>
            <consortium name="The Broad Institute Genomics Platform"/>
            <person name="Russ C."/>
            <person name="Tyler B."/>
            <person name="Panabieres F."/>
            <person name="Shan W."/>
            <person name="Tripathy S."/>
            <person name="Grunwald N."/>
            <person name="Machado M."/>
            <person name="Johnson C.S."/>
            <person name="Arredondo F."/>
            <person name="Hong C."/>
            <person name="Coffey M."/>
            <person name="Young S.K."/>
            <person name="Zeng Q."/>
            <person name="Gargeya S."/>
            <person name="Fitzgerald M."/>
            <person name="Abouelleil A."/>
            <person name="Alvarado L."/>
            <person name="Chapman S.B."/>
            <person name="Gainer-Dewar J."/>
            <person name="Goldberg J."/>
            <person name="Griggs A."/>
            <person name="Gujja S."/>
            <person name="Hansen M."/>
            <person name="Howarth C."/>
            <person name="Imamovic A."/>
            <person name="Ireland A."/>
            <person name="Larimer J."/>
            <person name="McCowan C."/>
            <person name="Murphy C."/>
            <person name="Pearson M."/>
            <person name="Poon T.W."/>
            <person name="Priest M."/>
            <person name="Roberts A."/>
            <person name="Saif S."/>
            <person name="Shea T."/>
            <person name="Sykes S."/>
            <person name="Wortman J."/>
            <person name="Nusbaum C."/>
            <person name="Birren B."/>
        </authorList>
    </citation>
    <scope>NUCLEOTIDE SEQUENCE [LARGE SCALE GENOMIC DNA]</scope>
    <source>
        <strain evidence="3">CHvinca01</strain>
    </source>
</reference>
<feature type="non-terminal residue" evidence="3">
    <location>
        <position position="201"/>
    </location>
</feature>
<dbReference type="Proteomes" id="UP000054423">
    <property type="component" value="Unassembled WGS sequence"/>
</dbReference>
<dbReference type="PANTHER" id="PTHR11206">
    <property type="entry name" value="MULTIDRUG RESISTANCE PROTEIN"/>
    <property type="match status" value="1"/>
</dbReference>
<dbReference type="Pfam" id="PF01554">
    <property type="entry name" value="MatE"/>
    <property type="match status" value="1"/>
</dbReference>
<gene>
    <name evidence="3" type="ORF">L917_08129</name>
</gene>
<dbReference type="InterPro" id="IPR002528">
    <property type="entry name" value="MATE_fam"/>
</dbReference>
<dbReference type="VEuPathDB" id="FungiDB:PPTG_11837"/>